<comment type="caution">
    <text evidence="1">The sequence shown here is derived from an EMBL/GenBank/DDBJ whole genome shotgun (WGS) entry which is preliminary data.</text>
</comment>
<dbReference type="Proteomes" id="UP001225356">
    <property type="component" value="Unassembled WGS sequence"/>
</dbReference>
<protein>
    <recommendedName>
        <fullName evidence="3">PE-PGRS family protein</fullName>
    </recommendedName>
</protein>
<proteinExistence type="predicted"/>
<accession>A0ABT9QPC6</accession>
<evidence type="ECO:0000313" key="1">
    <source>
        <dbReference type="EMBL" id="MDP9848103.1"/>
    </source>
</evidence>
<dbReference type="RefSeq" id="WP_307565173.1">
    <property type="nucleotide sequence ID" value="NZ_JAUSQU010000001.1"/>
</dbReference>
<sequence>MDVGDVWGFRDQPKAVGGRVYQVEVVRVDGPRKHGDLHVRFLDGEEAGLQEWVARGQLVAPWADVGAFLDDDRRWAAAIESSREVRGSAEFEVAKLLFGHVRPKNKIRLRHAVADAGVMEIADLDGVASWLGLDPRDLRKEPLAFEDRFGTYVASWPTTRQVAMRVAQVLGGDVLKAMTKQEEALKTQRRNESWYGHEKTDRELERLETVVGTLYEWCGKEVIDRYDELKALRAEVERLGGLVQRAVSELRARKCHAIAATIEADLGVHTTSFRGGHR</sequence>
<gene>
    <name evidence="1" type="ORF">J2853_007314</name>
</gene>
<reference evidence="1 2" key="1">
    <citation type="submission" date="2023-07" db="EMBL/GenBank/DDBJ databases">
        <title>Sequencing the genomes of 1000 actinobacteria strains.</title>
        <authorList>
            <person name="Klenk H.-P."/>
        </authorList>
    </citation>
    <scope>NUCLEOTIDE SEQUENCE [LARGE SCALE GENOMIC DNA]</scope>
    <source>
        <strain evidence="1 2">DSM 46740</strain>
    </source>
</reference>
<dbReference type="EMBL" id="JAUSQU010000001">
    <property type="protein sequence ID" value="MDP9848103.1"/>
    <property type="molecule type" value="Genomic_DNA"/>
</dbReference>
<organism evidence="1 2">
    <name type="scientific">Streptosporangium lutulentum</name>
    <dbReference type="NCBI Taxonomy" id="1461250"/>
    <lineage>
        <taxon>Bacteria</taxon>
        <taxon>Bacillati</taxon>
        <taxon>Actinomycetota</taxon>
        <taxon>Actinomycetes</taxon>
        <taxon>Streptosporangiales</taxon>
        <taxon>Streptosporangiaceae</taxon>
        <taxon>Streptosporangium</taxon>
    </lineage>
</organism>
<evidence type="ECO:0008006" key="3">
    <source>
        <dbReference type="Google" id="ProtNLM"/>
    </source>
</evidence>
<name>A0ABT9QPC6_9ACTN</name>
<keyword evidence="2" id="KW-1185">Reference proteome</keyword>
<evidence type="ECO:0000313" key="2">
    <source>
        <dbReference type="Proteomes" id="UP001225356"/>
    </source>
</evidence>